<evidence type="ECO:0000313" key="1">
    <source>
        <dbReference type="EMBL" id="CAE7364798.1"/>
    </source>
</evidence>
<accession>A0A812PNT2</accession>
<gene>
    <name evidence="1" type="ORF">SNEC2469_LOCUS9677</name>
</gene>
<dbReference type="Proteomes" id="UP000601435">
    <property type="component" value="Unassembled WGS sequence"/>
</dbReference>
<organism evidence="1 2">
    <name type="scientific">Symbiodinium necroappetens</name>
    <dbReference type="NCBI Taxonomy" id="1628268"/>
    <lineage>
        <taxon>Eukaryota</taxon>
        <taxon>Sar</taxon>
        <taxon>Alveolata</taxon>
        <taxon>Dinophyceae</taxon>
        <taxon>Suessiales</taxon>
        <taxon>Symbiodiniaceae</taxon>
        <taxon>Symbiodinium</taxon>
    </lineage>
</organism>
<proteinExistence type="predicted"/>
<reference evidence="1" key="1">
    <citation type="submission" date="2021-02" db="EMBL/GenBank/DDBJ databases">
        <authorList>
            <person name="Dougan E. K."/>
            <person name="Rhodes N."/>
            <person name="Thang M."/>
            <person name="Chan C."/>
        </authorList>
    </citation>
    <scope>NUCLEOTIDE SEQUENCE</scope>
</reference>
<comment type="caution">
    <text evidence="1">The sequence shown here is derived from an EMBL/GenBank/DDBJ whole genome shotgun (WGS) entry which is preliminary data.</text>
</comment>
<dbReference type="EMBL" id="CAJNJA010015618">
    <property type="protein sequence ID" value="CAE7364798.1"/>
    <property type="molecule type" value="Genomic_DNA"/>
</dbReference>
<name>A0A812PNT2_9DINO</name>
<evidence type="ECO:0000313" key="2">
    <source>
        <dbReference type="Proteomes" id="UP000601435"/>
    </source>
</evidence>
<protein>
    <submittedName>
        <fullName evidence="1">Uncharacterized protein</fullName>
    </submittedName>
</protein>
<sequence length="139" mass="14660">MPLLPSLATFTPGLNSGKPSLEANMEHSTARKPAMACGMAATRASCRNREVALSKNTAMPLLPRYPPAACKPTVFWPEVGSPVGSAAAAVAVHYRADCAKGAGKTPAAPLATTCLPWPDAGNPRLGRRFLRLMIEILHQ</sequence>
<dbReference type="AlphaFoldDB" id="A0A812PNT2"/>
<keyword evidence="2" id="KW-1185">Reference proteome</keyword>
<dbReference type="OrthoDB" id="10342406at2759"/>